<keyword evidence="1" id="KW-0472">Membrane</keyword>
<dbReference type="EC" id="2.7.7.65" evidence="4"/>
<dbReference type="RefSeq" id="WP_311657711.1">
    <property type="nucleotide sequence ID" value="NZ_JAVRHY010000003.1"/>
</dbReference>
<dbReference type="SUPFAM" id="SSF55073">
    <property type="entry name" value="Nucleotide cyclase"/>
    <property type="match status" value="1"/>
</dbReference>
<dbReference type="GO" id="GO:0071111">
    <property type="term" value="F:cyclic-guanylate-specific phosphodiesterase activity"/>
    <property type="evidence" value="ECO:0007669"/>
    <property type="project" value="UniProtKB-EC"/>
</dbReference>
<dbReference type="NCBIfam" id="TIGR00254">
    <property type="entry name" value="GGDEF"/>
    <property type="match status" value="1"/>
</dbReference>
<evidence type="ECO:0000259" key="2">
    <source>
        <dbReference type="PROSITE" id="PS50883"/>
    </source>
</evidence>
<organism evidence="4 5">
    <name type="scientific">Spectribacter acetivorans</name>
    <dbReference type="NCBI Taxonomy" id="3075603"/>
    <lineage>
        <taxon>Bacteria</taxon>
        <taxon>Pseudomonadati</taxon>
        <taxon>Pseudomonadota</taxon>
        <taxon>Gammaproteobacteria</taxon>
        <taxon>Salinisphaerales</taxon>
        <taxon>Salinisphaeraceae</taxon>
        <taxon>Spectribacter</taxon>
    </lineage>
</organism>
<sequence>MGSNSGLFARNRAVLRARVSRTAYVGLVIAGLAVLVATLLTAWLESGRVTPATLMAAQLQSPVLWLLDLMPLIFAFWGQYVSVVMASEAGAMVMDQTESLRARTQYLESHVAPSSLHDGLTGLASRNGLLTALEQRLAGPDHDRTTVGLLVLDLDGFQEINNAYGAAAGDEVLRVVTRRLRHVVPDGATPARLDGDCFAVMWPGVPDRAQLGDLAAAAARALADPCAVGESRLNLFASMGAASYPDDSLDAQSLLSHAMAAMYQAKRSGGHFLLHEARCEPVDPQMLSLTAELRSAIDRDELMLFLQPIVKCDTRQLVGAECLVRWRHPRRGLLPPGDFVPRAERSGLIVPLSDWVMREALAIAASLQGAGHPLRLSVNVSRRAMVEPGFADAVSRYLAAHSLPVDRLLLEITEETLMLDEPGSRAVMQQLRHAGIGVAIDDFGTGYSQLAYLKSLPVGQIKIDKSFVRDVTTSPTDLAIVRALVELAHALGIQVVAEGVEQEDQAQVLESLGCDLLQGYLIGRPMPFDAFRAWIEKTERSYLPAS</sequence>
<dbReference type="CDD" id="cd01949">
    <property type="entry name" value="GGDEF"/>
    <property type="match status" value="1"/>
</dbReference>
<name>A0ABU3B7K7_9GAMM</name>
<keyword evidence="1" id="KW-0812">Transmembrane</keyword>
<dbReference type="InterPro" id="IPR001633">
    <property type="entry name" value="EAL_dom"/>
</dbReference>
<dbReference type="PROSITE" id="PS50883">
    <property type="entry name" value="EAL"/>
    <property type="match status" value="1"/>
</dbReference>
<evidence type="ECO:0000256" key="1">
    <source>
        <dbReference type="SAM" id="Phobius"/>
    </source>
</evidence>
<dbReference type="CDD" id="cd01948">
    <property type="entry name" value="EAL"/>
    <property type="match status" value="1"/>
</dbReference>
<feature type="domain" description="EAL" evidence="2">
    <location>
        <begin position="286"/>
        <end position="539"/>
    </location>
</feature>
<comment type="caution">
    <text evidence="4">The sequence shown here is derived from an EMBL/GenBank/DDBJ whole genome shotgun (WGS) entry which is preliminary data.</text>
</comment>
<dbReference type="Proteomes" id="UP001259982">
    <property type="component" value="Unassembled WGS sequence"/>
</dbReference>
<evidence type="ECO:0000313" key="5">
    <source>
        <dbReference type="Proteomes" id="UP001259982"/>
    </source>
</evidence>
<dbReference type="SMART" id="SM00267">
    <property type="entry name" value="GGDEF"/>
    <property type="match status" value="1"/>
</dbReference>
<dbReference type="GO" id="GO:0052621">
    <property type="term" value="F:diguanylate cyclase activity"/>
    <property type="evidence" value="ECO:0007669"/>
    <property type="project" value="UniProtKB-EC"/>
</dbReference>
<dbReference type="SUPFAM" id="SSF141868">
    <property type="entry name" value="EAL domain-like"/>
    <property type="match status" value="1"/>
</dbReference>
<dbReference type="InterPro" id="IPR050706">
    <property type="entry name" value="Cyclic-di-GMP_PDE-like"/>
</dbReference>
<dbReference type="InterPro" id="IPR035919">
    <property type="entry name" value="EAL_sf"/>
</dbReference>
<keyword evidence="1" id="KW-1133">Transmembrane helix</keyword>
<keyword evidence="4" id="KW-0378">Hydrolase</keyword>
<dbReference type="InterPro" id="IPR000160">
    <property type="entry name" value="GGDEF_dom"/>
</dbReference>
<dbReference type="SMART" id="SM00052">
    <property type="entry name" value="EAL"/>
    <property type="match status" value="1"/>
</dbReference>
<dbReference type="Gene3D" id="3.20.20.450">
    <property type="entry name" value="EAL domain"/>
    <property type="match status" value="1"/>
</dbReference>
<keyword evidence="4" id="KW-0808">Transferase</keyword>
<dbReference type="PANTHER" id="PTHR33121">
    <property type="entry name" value="CYCLIC DI-GMP PHOSPHODIESTERASE PDEF"/>
    <property type="match status" value="1"/>
</dbReference>
<dbReference type="PROSITE" id="PS50887">
    <property type="entry name" value="GGDEF"/>
    <property type="match status" value="1"/>
</dbReference>
<proteinExistence type="predicted"/>
<accession>A0ABU3B7K7</accession>
<evidence type="ECO:0000259" key="3">
    <source>
        <dbReference type="PROSITE" id="PS50887"/>
    </source>
</evidence>
<reference evidence="4 5" key="1">
    <citation type="submission" date="2023-09" db="EMBL/GenBank/DDBJ databases">
        <authorList>
            <person name="Rey-Velasco X."/>
        </authorList>
    </citation>
    <scope>NUCLEOTIDE SEQUENCE [LARGE SCALE GENOMIC DNA]</scope>
    <source>
        <strain evidence="4 5">P385</strain>
    </source>
</reference>
<dbReference type="Pfam" id="PF00990">
    <property type="entry name" value="GGDEF"/>
    <property type="match status" value="1"/>
</dbReference>
<gene>
    <name evidence="4" type="ORF">RM531_04930</name>
</gene>
<feature type="domain" description="GGDEF" evidence="3">
    <location>
        <begin position="145"/>
        <end position="278"/>
    </location>
</feature>
<dbReference type="InterPro" id="IPR043128">
    <property type="entry name" value="Rev_trsase/Diguanyl_cyclase"/>
</dbReference>
<protein>
    <submittedName>
        <fullName evidence="4">Bifunctional diguanylate cyclase/phosphodiesterase</fullName>
        <ecNumber evidence="4">2.7.7.65</ecNumber>
        <ecNumber evidence="4">3.1.4.52</ecNumber>
    </submittedName>
</protein>
<dbReference type="Pfam" id="PF00563">
    <property type="entry name" value="EAL"/>
    <property type="match status" value="1"/>
</dbReference>
<keyword evidence="4" id="KW-0548">Nucleotidyltransferase</keyword>
<dbReference type="InterPro" id="IPR029787">
    <property type="entry name" value="Nucleotide_cyclase"/>
</dbReference>
<dbReference type="PANTHER" id="PTHR33121:SF79">
    <property type="entry name" value="CYCLIC DI-GMP PHOSPHODIESTERASE PDED-RELATED"/>
    <property type="match status" value="1"/>
</dbReference>
<keyword evidence="5" id="KW-1185">Reference proteome</keyword>
<evidence type="ECO:0000313" key="4">
    <source>
        <dbReference type="EMBL" id="MDT0617807.1"/>
    </source>
</evidence>
<dbReference type="EC" id="3.1.4.52" evidence="4"/>
<feature type="transmembrane region" description="Helical" evidence="1">
    <location>
        <begin position="64"/>
        <end position="86"/>
    </location>
</feature>
<dbReference type="Gene3D" id="3.30.70.270">
    <property type="match status" value="1"/>
</dbReference>
<dbReference type="EMBL" id="JAVRHY010000003">
    <property type="protein sequence ID" value="MDT0617807.1"/>
    <property type="molecule type" value="Genomic_DNA"/>
</dbReference>
<feature type="transmembrane region" description="Helical" evidence="1">
    <location>
        <begin position="21"/>
        <end position="44"/>
    </location>
</feature>